<feature type="transmembrane region" description="Helical" evidence="3">
    <location>
        <begin position="15"/>
        <end position="40"/>
    </location>
</feature>
<dbReference type="AlphaFoldDB" id="A0A0H5RU12"/>
<accession>A0A0H5RU12</accession>
<protein>
    <submittedName>
        <fullName evidence="4">Uncharacterized protein</fullName>
    </submittedName>
</protein>
<feature type="non-terminal residue" evidence="4">
    <location>
        <position position="1"/>
    </location>
</feature>
<dbReference type="SUPFAM" id="SSF48403">
    <property type="entry name" value="Ankyrin repeat"/>
    <property type="match status" value="1"/>
</dbReference>
<name>A0A0H5RU12_9EUKA</name>
<dbReference type="InterPro" id="IPR050745">
    <property type="entry name" value="Multifunctional_regulatory"/>
</dbReference>
<evidence type="ECO:0000256" key="3">
    <source>
        <dbReference type="SAM" id="Phobius"/>
    </source>
</evidence>
<dbReference type="EMBL" id="HACM01011782">
    <property type="protein sequence ID" value="CRZ12224.1"/>
    <property type="molecule type" value="Transcribed_RNA"/>
</dbReference>
<evidence type="ECO:0000256" key="1">
    <source>
        <dbReference type="ARBA" id="ARBA00022737"/>
    </source>
</evidence>
<evidence type="ECO:0000256" key="2">
    <source>
        <dbReference type="ARBA" id="ARBA00023043"/>
    </source>
</evidence>
<organism evidence="4">
    <name type="scientific">Spongospora subterranea</name>
    <dbReference type="NCBI Taxonomy" id="70186"/>
    <lineage>
        <taxon>Eukaryota</taxon>
        <taxon>Sar</taxon>
        <taxon>Rhizaria</taxon>
        <taxon>Endomyxa</taxon>
        <taxon>Phytomyxea</taxon>
        <taxon>Plasmodiophorida</taxon>
        <taxon>Plasmodiophoridae</taxon>
        <taxon>Spongospora</taxon>
    </lineage>
</organism>
<keyword evidence="2" id="KW-0040">ANK repeat</keyword>
<keyword evidence="3" id="KW-1133">Transmembrane helix</keyword>
<dbReference type="InterPro" id="IPR036770">
    <property type="entry name" value="Ankyrin_rpt-contain_sf"/>
</dbReference>
<dbReference type="PANTHER" id="PTHR24189">
    <property type="entry name" value="MYOTROPHIN"/>
    <property type="match status" value="1"/>
</dbReference>
<evidence type="ECO:0000313" key="4">
    <source>
        <dbReference type="EMBL" id="CRZ12224.1"/>
    </source>
</evidence>
<keyword evidence="3" id="KW-0812">Transmembrane</keyword>
<keyword evidence="1" id="KW-0677">Repeat</keyword>
<dbReference type="PANTHER" id="PTHR24189:SF50">
    <property type="entry name" value="ANKYRIN REPEAT AND SOCS BOX PROTEIN 2"/>
    <property type="match status" value="1"/>
</dbReference>
<keyword evidence="3" id="KW-0472">Membrane</keyword>
<feature type="transmembrane region" description="Helical" evidence="3">
    <location>
        <begin position="222"/>
        <end position="243"/>
    </location>
</feature>
<dbReference type="Gene3D" id="1.25.40.20">
    <property type="entry name" value="Ankyrin repeat-containing domain"/>
    <property type="match status" value="1"/>
</dbReference>
<proteinExistence type="predicted"/>
<sequence>RPMHESRVAIPPPIISLYIIAIHPNLTMSLLLLLLTLNLIQSSVADQDIFSKIDLIANLELNEHEFDDFLQTCSRVSVNSTDDQGRSPLQYALGLAFKEHFILMKSPIDSSVVMRGALSVLLKRGADVDKPDIFGSTPLLHTITTLLTRYRRDPNSYSCRSCESSHLIYLQNIVELFLAYGASVDAINDEGQSPLSIAKQGKYHKCVHNIIDSLKGAQRQPLLTRLWSAMPFIASLAVSWLLII</sequence>
<reference evidence="4" key="1">
    <citation type="submission" date="2015-04" db="EMBL/GenBank/DDBJ databases">
        <title>The genome sequence of the plant pathogenic Rhizarian Plasmodiophora brassicae reveals insights in its biotrophic life cycle and the origin of chitin synthesis.</title>
        <authorList>
            <person name="Schwelm A."/>
            <person name="Fogelqvist J."/>
            <person name="Knaust A."/>
            <person name="Julke S."/>
            <person name="Lilja T."/>
            <person name="Dhandapani V."/>
            <person name="Bonilla-Rosso G."/>
            <person name="Karlsson M."/>
            <person name="Shevchenko A."/>
            <person name="Choi S.R."/>
            <person name="Kim H.G."/>
            <person name="Park J.Y."/>
            <person name="Lim Y.P."/>
            <person name="Ludwig-Muller J."/>
            <person name="Dixelius C."/>
        </authorList>
    </citation>
    <scope>NUCLEOTIDE SEQUENCE</scope>
    <source>
        <tissue evidence="4">Potato root galls</tissue>
    </source>
</reference>